<dbReference type="STRING" id="395493.BegalDRAFT_1775"/>
<dbReference type="Proteomes" id="UP000005744">
    <property type="component" value="Unassembled WGS sequence"/>
</dbReference>
<protein>
    <submittedName>
        <fullName evidence="1">Uncharacterized protein</fullName>
    </submittedName>
</protein>
<proteinExistence type="predicted"/>
<name>I3CGA8_9GAMM</name>
<keyword evidence="2" id="KW-1185">Reference proteome</keyword>
<dbReference type="AlphaFoldDB" id="I3CGA8"/>
<accession>I3CGA8</accession>
<evidence type="ECO:0000313" key="2">
    <source>
        <dbReference type="Proteomes" id="UP000005744"/>
    </source>
</evidence>
<dbReference type="HOGENOM" id="CLU_3354808_0_0_6"/>
<sequence>MNINAAIIDQRLNALMNEIRENAENELNNLSSANFF</sequence>
<evidence type="ECO:0000313" key="1">
    <source>
        <dbReference type="EMBL" id="EIJ42651.1"/>
    </source>
</evidence>
<reference evidence="1 2" key="1">
    <citation type="submission" date="2011-11" db="EMBL/GenBank/DDBJ databases">
        <title>Improved High-Quality Draft sequence of Beggiatoa alba B18lD.</title>
        <authorList>
            <consortium name="US DOE Joint Genome Institute"/>
            <person name="Lucas S."/>
            <person name="Han J."/>
            <person name="Lapidus A."/>
            <person name="Cheng J.-F."/>
            <person name="Goodwin L."/>
            <person name="Pitluck S."/>
            <person name="Peters L."/>
            <person name="Mikhailova N."/>
            <person name="Held B."/>
            <person name="Detter J.C."/>
            <person name="Han C."/>
            <person name="Tapia R."/>
            <person name="Land M."/>
            <person name="Hauser L."/>
            <person name="Kyrpides N."/>
            <person name="Ivanova N."/>
            <person name="Pagani I."/>
            <person name="Samuel K."/>
            <person name="Teske A."/>
            <person name="Mueller J."/>
            <person name="Woyke T."/>
        </authorList>
    </citation>
    <scope>NUCLEOTIDE SEQUENCE [LARGE SCALE GENOMIC DNA]</scope>
    <source>
        <strain evidence="1 2">B18LD</strain>
    </source>
</reference>
<organism evidence="1 2">
    <name type="scientific">Beggiatoa alba B18LD</name>
    <dbReference type="NCBI Taxonomy" id="395493"/>
    <lineage>
        <taxon>Bacteria</taxon>
        <taxon>Pseudomonadati</taxon>
        <taxon>Pseudomonadota</taxon>
        <taxon>Gammaproteobacteria</taxon>
        <taxon>Thiotrichales</taxon>
        <taxon>Thiotrichaceae</taxon>
        <taxon>Beggiatoa</taxon>
    </lineage>
</organism>
<dbReference type="EMBL" id="JH600070">
    <property type="protein sequence ID" value="EIJ42651.1"/>
    <property type="molecule type" value="Genomic_DNA"/>
</dbReference>
<gene>
    <name evidence="1" type="ORF">BegalDRAFT_1775</name>
</gene>